<evidence type="ECO:0000313" key="3">
    <source>
        <dbReference type="Proteomes" id="UP000584824"/>
    </source>
</evidence>
<evidence type="ECO:0000256" key="1">
    <source>
        <dbReference type="SAM" id="SignalP"/>
    </source>
</evidence>
<comment type="caution">
    <text evidence="2">The sequence shown here is derived from an EMBL/GenBank/DDBJ whole genome shotgun (WGS) entry which is preliminary data.</text>
</comment>
<name>A0A7W6P0H4_9HYPH</name>
<dbReference type="EMBL" id="JACIDU010000003">
    <property type="protein sequence ID" value="MBB4102458.1"/>
    <property type="molecule type" value="Genomic_DNA"/>
</dbReference>
<keyword evidence="1" id="KW-0732">Signal</keyword>
<feature type="chain" id="PRO_5031239724" description="Carboxypeptidase regulatory-like domain-containing protein" evidence="1">
    <location>
        <begin position="36"/>
        <end position="337"/>
    </location>
</feature>
<evidence type="ECO:0008006" key="4">
    <source>
        <dbReference type="Google" id="ProtNLM"/>
    </source>
</evidence>
<gene>
    <name evidence="2" type="ORF">GGQ66_000993</name>
</gene>
<reference evidence="2 3" key="1">
    <citation type="submission" date="2020-08" db="EMBL/GenBank/DDBJ databases">
        <title>Genomic Encyclopedia of Type Strains, Phase IV (KMG-IV): sequencing the most valuable type-strain genomes for metagenomic binning, comparative biology and taxonomic classification.</title>
        <authorList>
            <person name="Goeker M."/>
        </authorList>
    </citation>
    <scope>NUCLEOTIDE SEQUENCE [LARGE SCALE GENOMIC DNA]</scope>
    <source>
        <strain evidence="2 3">DSM 26385</strain>
    </source>
</reference>
<protein>
    <recommendedName>
        <fullName evidence="4">Carboxypeptidase regulatory-like domain-containing protein</fullName>
    </recommendedName>
</protein>
<sequence>MKEVNRPDDMTPHSVLCRAVLVCALSSAAAAPLMAQEPFSSFKNLDSTIKTPKLNAFVDPALGSATTNVREVFMEARLTSDGDPVQEGLVWRVFSPSPGDDGKLPLLASAEGGSAGFQLMPGDYYVNVAFGRAGATKKLTVPASGSPEKQVLVLDAGGVVLNGVAGNDMRIPPDKMSFSVYSSDVQDDGERGLVVANVRPNMIVRLNAGTYHVVSEYGNVNAVVRANIQIEAGKLTEATIQHRAAQVALKLVSEDGGEAIADTAWSIMTGAGDTVSESVSAFPILILAEGEYVAVARNKEKIYQRNFTVESGRNMDVELVLDKHELKKQDDTISQDF</sequence>
<evidence type="ECO:0000313" key="2">
    <source>
        <dbReference type="EMBL" id="MBB4102458.1"/>
    </source>
</evidence>
<keyword evidence="3" id="KW-1185">Reference proteome</keyword>
<accession>A0A7W6P0H4</accession>
<dbReference type="AlphaFoldDB" id="A0A7W6P0H4"/>
<feature type="signal peptide" evidence="1">
    <location>
        <begin position="1"/>
        <end position="35"/>
    </location>
</feature>
<organism evidence="2 3">
    <name type="scientific">Allorhizobium borbori</name>
    <dbReference type="NCBI Taxonomy" id="485907"/>
    <lineage>
        <taxon>Bacteria</taxon>
        <taxon>Pseudomonadati</taxon>
        <taxon>Pseudomonadota</taxon>
        <taxon>Alphaproteobacteria</taxon>
        <taxon>Hyphomicrobiales</taxon>
        <taxon>Rhizobiaceae</taxon>
        <taxon>Rhizobium/Agrobacterium group</taxon>
        <taxon>Allorhizobium</taxon>
    </lineage>
</organism>
<dbReference type="RefSeq" id="WP_237358791.1">
    <property type="nucleotide sequence ID" value="NZ_JACIDU010000003.1"/>
</dbReference>
<proteinExistence type="predicted"/>
<dbReference type="Proteomes" id="UP000584824">
    <property type="component" value="Unassembled WGS sequence"/>
</dbReference>